<dbReference type="InterPro" id="IPR000719">
    <property type="entry name" value="Prot_kinase_dom"/>
</dbReference>
<dbReference type="PANTHER" id="PTHR27002">
    <property type="entry name" value="RECEPTOR-LIKE SERINE/THREONINE-PROTEIN KINASE SD1-8"/>
    <property type="match status" value="1"/>
</dbReference>
<evidence type="ECO:0000259" key="6">
    <source>
        <dbReference type="PROSITE" id="PS50011"/>
    </source>
</evidence>
<feature type="domain" description="Protein kinase" evidence="6">
    <location>
        <begin position="1"/>
        <end position="144"/>
    </location>
</feature>
<dbReference type="Gramene" id="ORGLA07G0140100.1">
    <property type="protein sequence ID" value="ORGLA07G0140100.1"/>
    <property type="gene ID" value="ORGLA07G0140100"/>
</dbReference>
<evidence type="ECO:0000256" key="1">
    <source>
        <dbReference type="ARBA" id="ARBA00022527"/>
    </source>
</evidence>
<keyword evidence="4" id="KW-0418">Kinase</keyword>
<sequence length="273" mass="31050">MKASNILLDTDMNPKIGDFGLARLFGQDQTRDVTNRIVGTFGYMSPEYVMRGQYSTKSDVFSFGVLIIEIVTGQRNNRPYLFEQNEDIISTVSIPASSYSTMWYYLRLQVWRRWSDGTVAKMIDHSLGKNYPETEVLKCINIGLLCLQENPVSKTFLQSYVNSLEQVKNNPQADLVTGKQALYHEERKIQKPKQNPLNNNCRWVKLKQGWMKLNVDGSIDINSEKWGIGVVLRNSMGMVIFSACGLVAARWKQSFLPAGKVLAWLFSGLSFHS</sequence>
<evidence type="ECO:0000256" key="5">
    <source>
        <dbReference type="ARBA" id="ARBA00022840"/>
    </source>
</evidence>
<evidence type="ECO:0000313" key="8">
    <source>
        <dbReference type="Proteomes" id="UP000007306"/>
    </source>
</evidence>
<keyword evidence="5" id="KW-0067">ATP-binding</keyword>
<dbReference type="Proteomes" id="UP000007306">
    <property type="component" value="Chromosome 7"/>
</dbReference>
<proteinExistence type="predicted"/>
<dbReference type="GO" id="GO:0005524">
    <property type="term" value="F:ATP binding"/>
    <property type="evidence" value="ECO:0007669"/>
    <property type="project" value="UniProtKB-KW"/>
</dbReference>
<keyword evidence="8" id="KW-1185">Reference proteome</keyword>
<reference evidence="7 8" key="2">
    <citation type="submission" date="2018-04" db="EMBL/GenBank/DDBJ databases">
        <title>OglaRS2 (Oryza glaberrima Reference Sequence Version 2).</title>
        <authorList>
            <person name="Zhang J."/>
            <person name="Kudrna D."/>
            <person name="Lee S."/>
            <person name="Talag J."/>
            <person name="Rajasekar S."/>
            <person name="Wing R.A."/>
        </authorList>
    </citation>
    <scope>NUCLEOTIDE SEQUENCE [LARGE SCALE GENOMIC DNA]</scope>
    <source>
        <strain evidence="7 8">cv. IRGC 96717</strain>
    </source>
</reference>
<keyword evidence="3" id="KW-0547">Nucleotide-binding</keyword>
<evidence type="ECO:0000256" key="3">
    <source>
        <dbReference type="ARBA" id="ARBA00022741"/>
    </source>
</evidence>
<keyword evidence="1" id="KW-0723">Serine/threonine-protein kinase</keyword>
<protein>
    <recommendedName>
        <fullName evidence="6">Protein kinase domain-containing protein</fullName>
    </recommendedName>
</protein>
<evidence type="ECO:0000256" key="2">
    <source>
        <dbReference type="ARBA" id="ARBA00022679"/>
    </source>
</evidence>
<dbReference type="Pfam" id="PF00069">
    <property type="entry name" value="Pkinase"/>
    <property type="match status" value="1"/>
</dbReference>
<dbReference type="GO" id="GO:0005886">
    <property type="term" value="C:plasma membrane"/>
    <property type="evidence" value="ECO:0007669"/>
    <property type="project" value="TreeGrafter"/>
</dbReference>
<dbReference type="eggNOG" id="ENOG502QWDY">
    <property type="taxonomic scope" value="Eukaryota"/>
</dbReference>
<dbReference type="PROSITE" id="PS50011">
    <property type="entry name" value="PROTEIN_KINASE_DOM"/>
    <property type="match status" value="1"/>
</dbReference>
<dbReference type="PANTHER" id="PTHR27002:SF428">
    <property type="entry name" value="OS07G0541900 PROTEIN"/>
    <property type="match status" value="1"/>
</dbReference>
<name>I1QBA9_ORYGL</name>
<evidence type="ECO:0000313" key="7">
    <source>
        <dbReference type="EnsemblPlants" id="ORGLA07G0140100.1"/>
    </source>
</evidence>
<organism evidence="7 8">
    <name type="scientific">Oryza glaberrima</name>
    <name type="common">African rice</name>
    <dbReference type="NCBI Taxonomy" id="4538"/>
    <lineage>
        <taxon>Eukaryota</taxon>
        <taxon>Viridiplantae</taxon>
        <taxon>Streptophyta</taxon>
        <taxon>Embryophyta</taxon>
        <taxon>Tracheophyta</taxon>
        <taxon>Spermatophyta</taxon>
        <taxon>Magnoliopsida</taxon>
        <taxon>Liliopsida</taxon>
        <taxon>Poales</taxon>
        <taxon>Poaceae</taxon>
        <taxon>BOP clade</taxon>
        <taxon>Oryzoideae</taxon>
        <taxon>Oryzeae</taxon>
        <taxon>Oryzinae</taxon>
        <taxon>Oryza</taxon>
    </lineage>
</organism>
<dbReference type="InterPro" id="IPR011009">
    <property type="entry name" value="Kinase-like_dom_sf"/>
</dbReference>
<evidence type="ECO:0000256" key="4">
    <source>
        <dbReference type="ARBA" id="ARBA00022777"/>
    </source>
</evidence>
<dbReference type="AlphaFoldDB" id="I1QBA9"/>
<dbReference type="Gene3D" id="1.10.510.10">
    <property type="entry name" value="Transferase(Phosphotransferase) domain 1"/>
    <property type="match status" value="1"/>
</dbReference>
<reference evidence="7" key="1">
    <citation type="submission" date="2015-06" db="UniProtKB">
        <authorList>
            <consortium name="EnsemblPlants"/>
        </authorList>
    </citation>
    <scope>IDENTIFICATION</scope>
</reference>
<keyword evidence="2" id="KW-0808">Transferase</keyword>
<accession>I1QBA9</accession>
<dbReference type="SUPFAM" id="SSF56112">
    <property type="entry name" value="Protein kinase-like (PK-like)"/>
    <property type="match status" value="1"/>
</dbReference>
<dbReference type="EnsemblPlants" id="ORGLA07G0140100.1">
    <property type="protein sequence ID" value="ORGLA07G0140100.1"/>
    <property type="gene ID" value="ORGLA07G0140100"/>
</dbReference>
<dbReference type="HOGENOM" id="CLU_000288_21_3_1"/>
<dbReference type="STRING" id="4538.I1QBA9"/>
<dbReference type="GO" id="GO:0004674">
    <property type="term" value="F:protein serine/threonine kinase activity"/>
    <property type="evidence" value="ECO:0007669"/>
    <property type="project" value="UniProtKB-KW"/>
</dbReference>